<dbReference type="Gene3D" id="1.20.1090.10">
    <property type="entry name" value="Dehydroquinate synthase-like - alpha domain"/>
    <property type="match status" value="1"/>
</dbReference>
<dbReference type="GO" id="GO:0046872">
    <property type="term" value="F:metal ion binding"/>
    <property type="evidence" value="ECO:0007669"/>
    <property type="project" value="InterPro"/>
</dbReference>
<name>A0A9D9DAF3_9GAMM</name>
<protein>
    <submittedName>
        <fullName evidence="6">Iron-containing alcohol dehydrogenase</fullName>
    </submittedName>
</protein>
<evidence type="ECO:0000256" key="1">
    <source>
        <dbReference type="ARBA" id="ARBA00001962"/>
    </source>
</evidence>
<dbReference type="InterPro" id="IPR056798">
    <property type="entry name" value="ADH_Fe_C"/>
</dbReference>
<evidence type="ECO:0000313" key="7">
    <source>
        <dbReference type="Proteomes" id="UP000823631"/>
    </source>
</evidence>
<evidence type="ECO:0000256" key="3">
    <source>
        <dbReference type="ARBA" id="ARBA00023002"/>
    </source>
</evidence>
<dbReference type="GO" id="GO:1990362">
    <property type="term" value="F:butanol dehydrogenase (NAD+) activity"/>
    <property type="evidence" value="ECO:0007669"/>
    <property type="project" value="InterPro"/>
</dbReference>
<evidence type="ECO:0000259" key="5">
    <source>
        <dbReference type="Pfam" id="PF25137"/>
    </source>
</evidence>
<dbReference type="PANTHER" id="PTHR43633:SF1">
    <property type="entry name" value="ALCOHOL DEHYDROGENASE YQHD"/>
    <property type="match status" value="1"/>
</dbReference>
<comment type="cofactor">
    <cofactor evidence="1">
        <name>Fe cation</name>
        <dbReference type="ChEBI" id="CHEBI:24875"/>
    </cofactor>
</comment>
<dbReference type="InterPro" id="IPR018211">
    <property type="entry name" value="ADH_Fe_CS"/>
</dbReference>
<sequence>MFTSANPFTFCTPTKVLFGKDAIEGLPAEMAKCGHSVLLVYGGGSIKKTGLYDKVKTLLKDFSVYELSGVEPNPRVTSVNAGARLCREHKIDMVLAVGGGSVLDCCKVICDAAFYEGDAWDLVLDSSKVTKALPLFTVLTLAATGSEFDNSAVISNLATNEKLPISHELNFPRCSVLDPTYTMSVSKKQTAAGCADIMSHIFEQYIVDGTNMVSEGLCDSVLRTVVKFGKIAWDNGSDYTARANLMWASSLACNGICALGSDTGAWVCHGIEHELSAYYDITHGEGLAILTPVLMKYTLNDKTVERYASFAKNVFGIDKADKFEAARAGIEALEQFFASIGLPKTLREVGINEKVHFKAMAEHACKTFPISEAYVPLTPEQVVEILERCF</sequence>
<dbReference type="CDD" id="cd08187">
    <property type="entry name" value="BDH"/>
    <property type="match status" value="1"/>
</dbReference>
<dbReference type="GO" id="GO:0005829">
    <property type="term" value="C:cytosol"/>
    <property type="evidence" value="ECO:0007669"/>
    <property type="project" value="TreeGrafter"/>
</dbReference>
<dbReference type="InterPro" id="IPR044731">
    <property type="entry name" value="BDH-like"/>
</dbReference>
<dbReference type="GO" id="GO:0008106">
    <property type="term" value="F:alcohol dehydrogenase (NADP+) activity"/>
    <property type="evidence" value="ECO:0007669"/>
    <property type="project" value="TreeGrafter"/>
</dbReference>
<reference evidence="6" key="2">
    <citation type="journal article" date="2021" name="PeerJ">
        <title>Extensive microbial diversity within the chicken gut microbiome revealed by metagenomics and culture.</title>
        <authorList>
            <person name="Gilroy R."/>
            <person name="Ravi A."/>
            <person name="Getino M."/>
            <person name="Pursley I."/>
            <person name="Horton D.L."/>
            <person name="Alikhan N.F."/>
            <person name="Baker D."/>
            <person name="Gharbi K."/>
            <person name="Hall N."/>
            <person name="Watson M."/>
            <person name="Adriaenssens E.M."/>
            <person name="Foster-Nyarko E."/>
            <person name="Jarju S."/>
            <person name="Secka A."/>
            <person name="Antonio M."/>
            <person name="Oren A."/>
            <person name="Chaudhuri R.R."/>
            <person name="La Ragione R."/>
            <person name="Hildebrand F."/>
            <person name="Pallen M.J."/>
        </authorList>
    </citation>
    <scope>NUCLEOTIDE SEQUENCE</scope>
    <source>
        <strain evidence="6">17213</strain>
    </source>
</reference>
<feature type="domain" description="Alcohol dehydrogenase iron-type/glycerol dehydrogenase GldA" evidence="4">
    <location>
        <begin position="13"/>
        <end position="179"/>
    </location>
</feature>
<organism evidence="6 7">
    <name type="scientific">Candidatus Avisuccinivibrio stercorigallinarum</name>
    <dbReference type="NCBI Taxonomy" id="2840704"/>
    <lineage>
        <taxon>Bacteria</taxon>
        <taxon>Pseudomonadati</taxon>
        <taxon>Pseudomonadota</taxon>
        <taxon>Gammaproteobacteria</taxon>
        <taxon>Aeromonadales</taxon>
        <taxon>Succinivibrionaceae</taxon>
        <taxon>Succinivibrionaceae incertae sedis</taxon>
        <taxon>Candidatus Avisuccinivibrio</taxon>
    </lineage>
</organism>
<proteinExistence type="inferred from homology"/>
<keyword evidence="3" id="KW-0560">Oxidoreductase</keyword>
<dbReference type="InterPro" id="IPR001670">
    <property type="entry name" value="ADH_Fe/GldA"/>
</dbReference>
<dbReference type="GO" id="GO:1990002">
    <property type="term" value="F:methylglyoxal reductase (NADPH) (acetol producing) activity"/>
    <property type="evidence" value="ECO:0007669"/>
    <property type="project" value="TreeGrafter"/>
</dbReference>
<comment type="similarity">
    <text evidence="2">Belongs to the iron-containing alcohol dehydrogenase family.</text>
</comment>
<dbReference type="Proteomes" id="UP000823631">
    <property type="component" value="Unassembled WGS sequence"/>
</dbReference>
<dbReference type="AlphaFoldDB" id="A0A9D9DAF3"/>
<comment type="caution">
    <text evidence="6">The sequence shown here is derived from an EMBL/GenBank/DDBJ whole genome shotgun (WGS) entry which is preliminary data.</text>
</comment>
<dbReference type="Pfam" id="PF00465">
    <property type="entry name" value="Fe-ADH"/>
    <property type="match status" value="1"/>
</dbReference>
<dbReference type="Pfam" id="PF25137">
    <property type="entry name" value="ADH_Fe_C"/>
    <property type="match status" value="1"/>
</dbReference>
<dbReference type="SUPFAM" id="SSF56796">
    <property type="entry name" value="Dehydroquinate synthase-like"/>
    <property type="match status" value="1"/>
</dbReference>
<dbReference type="Gene3D" id="3.40.50.1970">
    <property type="match status" value="1"/>
</dbReference>
<dbReference type="PANTHER" id="PTHR43633">
    <property type="entry name" value="ALCOHOL DEHYDROGENASE YQHD"/>
    <property type="match status" value="1"/>
</dbReference>
<dbReference type="FunFam" id="3.40.50.1970:FF:000003">
    <property type="entry name" value="Alcohol dehydrogenase, iron-containing"/>
    <property type="match status" value="1"/>
</dbReference>
<evidence type="ECO:0000259" key="4">
    <source>
        <dbReference type="Pfam" id="PF00465"/>
    </source>
</evidence>
<accession>A0A9D9DAF3</accession>
<reference evidence="6" key="1">
    <citation type="submission" date="2020-10" db="EMBL/GenBank/DDBJ databases">
        <authorList>
            <person name="Gilroy R."/>
        </authorList>
    </citation>
    <scope>NUCLEOTIDE SEQUENCE</scope>
    <source>
        <strain evidence="6">17213</strain>
    </source>
</reference>
<gene>
    <name evidence="6" type="ORF">IAB19_05300</name>
</gene>
<evidence type="ECO:0000313" key="6">
    <source>
        <dbReference type="EMBL" id="MBO8415775.1"/>
    </source>
</evidence>
<evidence type="ECO:0000256" key="2">
    <source>
        <dbReference type="ARBA" id="ARBA00007358"/>
    </source>
</evidence>
<dbReference type="PROSITE" id="PS00060">
    <property type="entry name" value="ADH_IRON_2"/>
    <property type="match status" value="1"/>
</dbReference>
<dbReference type="EMBL" id="JADINH010000112">
    <property type="protein sequence ID" value="MBO8415775.1"/>
    <property type="molecule type" value="Genomic_DNA"/>
</dbReference>
<feature type="domain" description="Fe-containing alcohol dehydrogenase-like C-terminal" evidence="5">
    <location>
        <begin position="190"/>
        <end position="388"/>
    </location>
</feature>